<name>B1MFC6_MYCA9</name>
<dbReference type="Proteomes" id="UP000007137">
    <property type="component" value="Chromosome"/>
</dbReference>
<dbReference type="EMBL" id="CU458896">
    <property type="protein sequence ID" value="CAM60326.1"/>
    <property type="molecule type" value="Genomic_DNA"/>
</dbReference>
<dbReference type="AlphaFoldDB" id="B1MFC6"/>
<keyword evidence="2" id="KW-1185">Reference proteome</keyword>
<accession>B1MFC6</accession>
<evidence type="ECO:0000313" key="2">
    <source>
        <dbReference type="Proteomes" id="UP000007137"/>
    </source>
</evidence>
<evidence type="ECO:0000313" key="1">
    <source>
        <dbReference type="EMBL" id="CAM60326.1"/>
    </source>
</evidence>
<dbReference type="GeneID" id="93377171"/>
<dbReference type="KEGG" id="mab:MAB_0226"/>
<organism evidence="1 2">
    <name type="scientific">Mycobacteroides abscessus (strain ATCC 19977 / DSM 44196 / CCUG 20993 / CIP 104536 / JCM 13569 / NCTC 13031 / TMC 1543 / L948)</name>
    <name type="common">Mycobacterium abscessus</name>
    <dbReference type="NCBI Taxonomy" id="561007"/>
    <lineage>
        <taxon>Bacteria</taxon>
        <taxon>Bacillati</taxon>
        <taxon>Actinomycetota</taxon>
        <taxon>Actinomycetes</taxon>
        <taxon>Mycobacteriales</taxon>
        <taxon>Mycobacteriaceae</taxon>
        <taxon>Mycobacteroides</taxon>
        <taxon>Mycobacteroides abscessus</taxon>
    </lineage>
</organism>
<sequence>MSVSTGYDERQALCCECGNLRSCRRPKNYREENFWLNRPVDRSWHRETGDLKCEHCARTTRHALLYREGDGFKDHAERLERIALGGSDPLDAESSGVTEQIKKNYRIGRQTNPHLRHSWWTGDADQARALGTSTVVTLCGDKYEIPDNPVAYDDDEDEIGPAQTRAAQYHRQIFSDDSPPEGWDYQDCPDCTRVVNEWVIERNRNYLMAKLTKLMRTAFDLNAPALERLIAVVEQAEL</sequence>
<gene>
    <name evidence="1" type="ordered locus">MAB_0226</name>
</gene>
<protein>
    <submittedName>
        <fullName evidence="1">Uncharacterized protein</fullName>
    </submittedName>
</protein>
<dbReference type="RefSeq" id="WP_005115702.1">
    <property type="nucleotide sequence ID" value="NC_010397.1"/>
</dbReference>
<proteinExistence type="predicted"/>
<reference evidence="1 2" key="1">
    <citation type="journal article" date="2009" name="PLoS ONE">
        <title>Non mycobacterial virulence genes in the genome of the emerging pathogen Mycobacterium abscessus.</title>
        <authorList>
            <person name="Ripoll F."/>
            <person name="Pasek S."/>
            <person name="Schenowitz C."/>
            <person name="Dossat C."/>
            <person name="Barbe V."/>
            <person name="Rottman M."/>
            <person name="Macheras E."/>
            <person name="Heym B."/>
            <person name="Herrmann J.L."/>
            <person name="Daffe M."/>
            <person name="Brosch R."/>
            <person name="Risler J.L."/>
            <person name="Gaillard J.L."/>
        </authorList>
    </citation>
    <scope>NUCLEOTIDE SEQUENCE [LARGE SCALE GENOMIC DNA]</scope>
    <source>
        <strain evidence="2">ATCC 19977 / DSM 44196 / CCUG 20993 / CIP 104536 / JCM 13569 / NCTC 13031 / TMC 1543 / L948</strain>
    </source>
</reference>